<protein>
    <submittedName>
        <fullName evidence="1">Uncharacterized protein</fullName>
    </submittedName>
</protein>
<evidence type="ECO:0000313" key="1">
    <source>
        <dbReference type="EMBL" id="RUS31560.1"/>
    </source>
</evidence>
<sequence>MFALAGSVSLQSNHRRIFFSVETSPGRPTRTKCASILDLPCNDDRQLKPLLLACSGQVGGLSPCHLQPDDFSLGFHPMSYGIMEDVCRHMAPAHTTVVPELSKLSIHMPRGEMYQGTPGSSANFLLIACLPTKHCSGQLVVRHGSTASTFDWSSDAENVQWVAFRADCPYDIRSVGSGSCVTLTYNLVLHQDFPTMSSIYLKSLPIYETLNAAIIYPSFMRNGGILGFGLQHEYPLTPDEDKKEDFPTMLPKMLKGCDWALYAIAKDLRLDVRIAPIFKDGDEDGELIVVGEKFNYVMVEYEVMSKFEFIKQWYGATKMDISWCVVPQKSVLATTYYHIDDIIEIFMMAALLITIPPFVDR</sequence>
<gene>
    <name evidence="1" type="ORF">BC938DRAFT_477558</name>
</gene>
<keyword evidence="2" id="KW-1185">Reference proteome</keyword>
<evidence type="ECO:0000313" key="2">
    <source>
        <dbReference type="Proteomes" id="UP000274822"/>
    </source>
</evidence>
<dbReference type="Proteomes" id="UP000274822">
    <property type="component" value="Unassembled WGS sequence"/>
</dbReference>
<comment type="caution">
    <text evidence="1">The sequence shown here is derived from an EMBL/GenBank/DDBJ whole genome shotgun (WGS) entry which is preliminary data.</text>
</comment>
<dbReference type="PANTHER" id="PTHR33099:SF14">
    <property type="entry name" value="PROLYL 4-HYDROXYLASE ALPHA SUBUNIT FE(2+) 2OG DIOXYGENASE DOMAIN-CONTAINING PROTEIN"/>
    <property type="match status" value="1"/>
</dbReference>
<accession>A0A433QP62</accession>
<dbReference type="EMBL" id="RBNJ01002821">
    <property type="protein sequence ID" value="RUS31560.1"/>
    <property type="molecule type" value="Genomic_DNA"/>
</dbReference>
<dbReference type="AlphaFoldDB" id="A0A433QP62"/>
<organism evidence="1 2">
    <name type="scientific">Jimgerdemannia flammicorona</name>
    <dbReference type="NCBI Taxonomy" id="994334"/>
    <lineage>
        <taxon>Eukaryota</taxon>
        <taxon>Fungi</taxon>
        <taxon>Fungi incertae sedis</taxon>
        <taxon>Mucoromycota</taxon>
        <taxon>Mucoromycotina</taxon>
        <taxon>Endogonomycetes</taxon>
        <taxon>Endogonales</taxon>
        <taxon>Endogonaceae</taxon>
        <taxon>Jimgerdemannia</taxon>
    </lineage>
</organism>
<proteinExistence type="predicted"/>
<dbReference type="PANTHER" id="PTHR33099">
    <property type="entry name" value="FE2OG DIOXYGENASE DOMAIN-CONTAINING PROTEIN"/>
    <property type="match status" value="1"/>
</dbReference>
<name>A0A433QP62_9FUNG</name>
<reference evidence="1 2" key="1">
    <citation type="journal article" date="2018" name="New Phytol.">
        <title>Phylogenomics of Endogonaceae and evolution of mycorrhizas within Mucoromycota.</title>
        <authorList>
            <person name="Chang Y."/>
            <person name="Desiro A."/>
            <person name="Na H."/>
            <person name="Sandor L."/>
            <person name="Lipzen A."/>
            <person name="Clum A."/>
            <person name="Barry K."/>
            <person name="Grigoriev I.V."/>
            <person name="Martin F.M."/>
            <person name="Stajich J.E."/>
            <person name="Smith M.E."/>
            <person name="Bonito G."/>
            <person name="Spatafora J.W."/>
        </authorList>
    </citation>
    <scope>NUCLEOTIDE SEQUENCE [LARGE SCALE GENOMIC DNA]</scope>
    <source>
        <strain evidence="1 2">AD002</strain>
    </source>
</reference>